<dbReference type="CDD" id="cd00158">
    <property type="entry name" value="RHOD"/>
    <property type="match status" value="1"/>
</dbReference>
<dbReference type="EMBL" id="PDUD01000039">
    <property type="protein sequence ID" value="PHN02494.1"/>
    <property type="molecule type" value="Genomic_DNA"/>
</dbReference>
<dbReference type="RefSeq" id="WP_099154038.1">
    <property type="nucleotide sequence ID" value="NZ_PDUD01000039.1"/>
</dbReference>
<dbReference type="SMART" id="SM00418">
    <property type="entry name" value="HTH_ARSR"/>
    <property type="match status" value="1"/>
</dbReference>
<dbReference type="SMART" id="SM00450">
    <property type="entry name" value="RHOD"/>
    <property type="match status" value="1"/>
</dbReference>
<accession>A0A2D0N1V7</accession>
<dbReference type="GO" id="GO:0003700">
    <property type="term" value="F:DNA-binding transcription factor activity"/>
    <property type="evidence" value="ECO:0007669"/>
    <property type="project" value="InterPro"/>
</dbReference>
<dbReference type="InterPro" id="IPR051011">
    <property type="entry name" value="Metal_resp_trans_reg"/>
</dbReference>
<evidence type="ECO:0000256" key="1">
    <source>
        <dbReference type="ARBA" id="ARBA00023015"/>
    </source>
</evidence>
<dbReference type="InterPro" id="IPR036390">
    <property type="entry name" value="WH_DNA-bd_sf"/>
</dbReference>
<dbReference type="CDD" id="cd00090">
    <property type="entry name" value="HTH_ARSR"/>
    <property type="match status" value="1"/>
</dbReference>
<dbReference type="InterPro" id="IPR036388">
    <property type="entry name" value="WH-like_DNA-bd_sf"/>
</dbReference>
<evidence type="ECO:0000259" key="4">
    <source>
        <dbReference type="PROSITE" id="PS50206"/>
    </source>
</evidence>
<dbReference type="PANTHER" id="PTHR43132">
    <property type="entry name" value="ARSENICAL RESISTANCE OPERON REPRESSOR ARSR-RELATED"/>
    <property type="match status" value="1"/>
</dbReference>
<evidence type="ECO:0000256" key="2">
    <source>
        <dbReference type="ARBA" id="ARBA00023125"/>
    </source>
</evidence>
<keyword evidence="2" id="KW-0238">DNA-binding</keyword>
<proteinExistence type="predicted"/>
<dbReference type="Gene3D" id="3.40.250.10">
    <property type="entry name" value="Rhodanese-like domain"/>
    <property type="match status" value="1"/>
</dbReference>
<feature type="domain" description="HTH arsR-type" evidence="5">
    <location>
        <begin position="6"/>
        <end position="100"/>
    </location>
</feature>
<dbReference type="GO" id="GO:0003677">
    <property type="term" value="F:DNA binding"/>
    <property type="evidence" value="ECO:0007669"/>
    <property type="project" value="UniProtKB-KW"/>
</dbReference>
<dbReference type="PROSITE" id="PS50987">
    <property type="entry name" value="HTH_ARSR_2"/>
    <property type="match status" value="1"/>
</dbReference>
<dbReference type="PROSITE" id="PS50206">
    <property type="entry name" value="RHODANESE_3"/>
    <property type="match status" value="1"/>
</dbReference>
<keyword evidence="7" id="KW-1185">Reference proteome</keyword>
<dbReference type="AlphaFoldDB" id="A0A2D0N1V7"/>
<keyword evidence="1" id="KW-0805">Transcription regulation</keyword>
<protein>
    <submittedName>
        <fullName evidence="6">ArsR family transcriptional regulator</fullName>
    </submittedName>
</protein>
<dbReference type="PANTHER" id="PTHR43132:SF8">
    <property type="entry name" value="HTH-TYPE TRANSCRIPTIONAL REGULATOR KMTR"/>
    <property type="match status" value="1"/>
</dbReference>
<name>A0A2D0N1V7_FLAN2</name>
<evidence type="ECO:0000313" key="6">
    <source>
        <dbReference type="EMBL" id="PHN02494.1"/>
    </source>
</evidence>
<dbReference type="InterPro" id="IPR001845">
    <property type="entry name" value="HTH_ArsR_DNA-bd_dom"/>
</dbReference>
<dbReference type="InterPro" id="IPR001763">
    <property type="entry name" value="Rhodanese-like_dom"/>
</dbReference>
<comment type="caution">
    <text evidence="6">The sequence shown here is derived from an EMBL/GenBank/DDBJ whole genome shotgun (WGS) entry which is preliminary data.</text>
</comment>
<sequence>MRSRTFKDQVYDEISRIARAISNPRRLEIIDFIANGEKCVEDIARQTGMSIANASQHLQTLKKERLVRTEKKGVQVYYSLASREVYRAWTGLRDLTLLLSPGLRETVEQSRIANDFGHPLTLEQLSGRTDVCLLDVRPEDEFQKGHIPDAVSVPLAELEQRLPELPKDKLLIAYCRGMFCTLADEAVKLLQARGYQAGKIEISALDYELASTQPA</sequence>
<dbReference type="Proteomes" id="UP000223913">
    <property type="component" value="Unassembled WGS sequence"/>
</dbReference>
<dbReference type="NCBIfam" id="NF033788">
    <property type="entry name" value="HTH_metalloreg"/>
    <property type="match status" value="1"/>
</dbReference>
<keyword evidence="3" id="KW-0804">Transcription</keyword>
<dbReference type="PRINTS" id="PR00778">
    <property type="entry name" value="HTHARSR"/>
</dbReference>
<evidence type="ECO:0000256" key="3">
    <source>
        <dbReference type="ARBA" id="ARBA00023163"/>
    </source>
</evidence>
<evidence type="ECO:0000259" key="5">
    <source>
        <dbReference type="PROSITE" id="PS50987"/>
    </source>
</evidence>
<evidence type="ECO:0000313" key="7">
    <source>
        <dbReference type="Proteomes" id="UP000223913"/>
    </source>
</evidence>
<reference evidence="6 7" key="1">
    <citation type="submission" date="2017-10" db="EMBL/GenBank/DDBJ databases">
        <title>The draft genome sequence of Lewinella nigricans NBRC 102662.</title>
        <authorList>
            <person name="Wang K."/>
        </authorList>
    </citation>
    <scope>NUCLEOTIDE SEQUENCE [LARGE SCALE GENOMIC DNA]</scope>
    <source>
        <strain evidence="6 7">NBRC 102662</strain>
    </source>
</reference>
<dbReference type="Pfam" id="PF01022">
    <property type="entry name" value="HTH_5"/>
    <property type="match status" value="1"/>
</dbReference>
<dbReference type="InterPro" id="IPR036873">
    <property type="entry name" value="Rhodanese-like_dom_sf"/>
</dbReference>
<gene>
    <name evidence="6" type="ORF">CRP01_31450</name>
</gene>
<dbReference type="Gene3D" id="1.10.10.10">
    <property type="entry name" value="Winged helix-like DNA-binding domain superfamily/Winged helix DNA-binding domain"/>
    <property type="match status" value="1"/>
</dbReference>
<dbReference type="InterPro" id="IPR011991">
    <property type="entry name" value="ArsR-like_HTH"/>
</dbReference>
<dbReference type="Pfam" id="PF00581">
    <property type="entry name" value="Rhodanese"/>
    <property type="match status" value="1"/>
</dbReference>
<dbReference type="OrthoDB" id="9808735at2"/>
<dbReference type="SUPFAM" id="SSF46785">
    <property type="entry name" value="Winged helix' DNA-binding domain"/>
    <property type="match status" value="1"/>
</dbReference>
<organism evidence="6 7">
    <name type="scientific">Flavilitoribacter nigricans (strain ATCC 23147 / DSM 23189 / NBRC 102662 / NCIMB 1420 / SS-2)</name>
    <name type="common">Lewinella nigricans</name>
    <dbReference type="NCBI Taxonomy" id="1122177"/>
    <lineage>
        <taxon>Bacteria</taxon>
        <taxon>Pseudomonadati</taxon>
        <taxon>Bacteroidota</taxon>
        <taxon>Saprospiria</taxon>
        <taxon>Saprospirales</taxon>
        <taxon>Lewinellaceae</taxon>
        <taxon>Flavilitoribacter</taxon>
    </lineage>
</organism>
<feature type="domain" description="Rhodanese" evidence="4">
    <location>
        <begin position="127"/>
        <end position="211"/>
    </location>
</feature>